<keyword evidence="4" id="KW-0997">Cell inner membrane</keyword>
<feature type="transmembrane region" description="Helical" evidence="9">
    <location>
        <begin position="258"/>
        <end position="275"/>
    </location>
</feature>
<feature type="transmembrane region" description="Helical" evidence="9">
    <location>
        <begin position="40"/>
        <end position="60"/>
    </location>
</feature>
<keyword evidence="11" id="KW-1185">Reference proteome</keyword>
<proteinExistence type="predicted"/>
<feature type="transmembrane region" description="Helical" evidence="9">
    <location>
        <begin position="118"/>
        <end position="136"/>
    </location>
</feature>
<evidence type="ECO:0000256" key="6">
    <source>
        <dbReference type="ARBA" id="ARBA00022989"/>
    </source>
</evidence>
<evidence type="ECO:0000256" key="1">
    <source>
        <dbReference type="ARBA" id="ARBA00004651"/>
    </source>
</evidence>
<dbReference type="GO" id="GO:0022857">
    <property type="term" value="F:transmembrane transporter activity"/>
    <property type="evidence" value="ECO:0007669"/>
    <property type="project" value="InterPro"/>
</dbReference>
<evidence type="ECO:0000256" key="8">
    <source>
        <dbReference type="ARBA" id="ARBA00039381"/>
    </source>
</evidence>
<dbReference type="KEGG" id="cmiu:B1H56_01250"/>
<keyword evidence="2" id="KW-0813">Transport</keyword>
<feature type="transmembrane region" description="Helical" evidence="9">
    <location>
        <begin position="156"/>
        <end position="172"/>
    </location>
</feature>
<dbReference type="STRING" id="626937.HMPREF3293_00846"/>
<dbReference type="GO" id="GO:0005886">
    <property type="term" value="C:plasma membrane"/>
    <property type="evidence" value="ECO:0007669"/>
    <property type="project" value="UniProtKB-SubCell"/>
</dbReference>
<keyword evidence="6 9" id="KW-1133">Transmembrane helix</keyword>
<comment type="caution">
    <text evidence="10">The sequence shown here is derived from an EMBL/GenBank/DDBJ whole genome shotgun (WGS) entry which is preliminary data.</text>
</comment>
<keyword evidence="5 9" id="KW-0812">Transmembrane</keyword>
<evidence type="ECO:0000256" key="5">
    <source>
        <dbReference type="ARBA" id="ARBA00022692"/>
    </source>
</evidence>
<feature type="transmembrane region" description="Helical" evidence="9">
    <location>
        <begin position="233"/>
        <end position="251"/>
    </location>
</feature>
<dbReference type="OrthoDB" id="9813906at2"/>
<dbReference type="RefSeq" id="WP_066520151.1">
    <property type="nucleotide sequence ID" value="NZ_CABMOF010000003.1"/>
</dbReference>
<feature type="transmembrane region" description="Helical" evidence="9">
    <location>
        <begin position="203"/>
        <end position="227"/>
    </location>
</feature>
<name>A0A136Q634_9FIRM</name>
<evidence type="ECO:0000313" key="10">
    <source>
        <dbReference type="EMBL" id="KXK66110.1"/>
    </source>
</evidence>
<dbReference type="CDD" id="cd06579">
    <property type="entry name" value="TM_PBP1_transp_AraH_like"/>
    <property type="match status" value="1"/>
</dbReference>
<accession>A0A136Q634</accession>
<gene>
    <name evidence="10" type="ORF">HMPREF3293_00846</name>
</gene>
<dbReference type="PANTHER" id="PTHR32196">
    <property type="entry name" value="ABC TRANSPORTER PERMEASE PROTEIN YPHD-RELATED-RELATED"/>
    <property type="match status" value="1"/>
</dbReference>
<organism evidence="10 11">
    <name type="scientific">Christensenella minuta</name>
    <dbReference type="NCBI Taxonomy" id="626937"/>
    <lineage>
        <taxon>Bacteria</taxon>
        <taxon>Bacillati</taxon>
        <taxon>Bacillota</taxon>
        <taxon>Clostridia</taxon>
        <taxon>Christensenellales</taxon>
        <taxon>Christensenellaceae</taxon>
        <taxon>Christensenella</taxon>
    </lineage>
</organism>
<feature type="transmembrane region" description="Helical" evidence="9">
    <location>
        <begin position="287"/>
        <end position="304"/>
    </location>
</feature>
<keyword evidence="7 9" id="KW-0472">Membrane</keyword>
<evidence type="ECO:0000256" key="9">
    <source>
        <dbReference type="SAM" id="Phobius"/>
    </source>
</evidence>
<evidence type="ECO:0000256" key="2">
    <source>
        <dbReference type="ARBA" id="ARBA00022448"/>
    </source>
</evidence>
<feature type="transmembrane region" description="Helical" evidence="9">
    <location>
        <begin position="89"/>
        <end position="111"/>
    </location>
</feature>
<sequence>MKKDFWTFFQRLFPFVGLIVIIVIFTIINQGNMWSATNLLTVISIMIPLCLGGSGMVFVAAQGSTDLSMGSLVALCGTIAGIASMSLGFWAFIVISLAVGIGVGILNGVIVSKCKVSSLMVTLAMLIALRALVAFITNGQVFFVDQQILMLNRMEIKLPIFLGVIALMWYLFEYTKIGYFSRCMGENQTVGKFAGISVAKYQILGFALSGAMAGMIGIFTVGSIGGISPTMGNFLELQVMIAMFVGGVPVTGGAGSKFYKVVVGALMLAFLQNGLTVSRVSAEMSELIQGIILICVVFFGLFVRQKYIQRQIARELQ</sequence>
<comment type="subcellular location">
    <subcellularLocation>
        <location evidence="1">Cell membrane</location>
        <topology evidence="1">Multi-pass membrane protein</topology>
    </subcellularLocation>
</comment>
<evidence type="ECO:0000313" key="11">
    <source>
        <dbReference type="Proteomes" id="UP000070366"/>
    </source>
</evidence>
<evidence type="ECO:0000256" key="4">
    <source>
        <dbReference type="ARBA" id="ARBA00022519"/>
    </source>
</evidence>
<dbReference type="PANTHER" id="PTHR32196:SF71">
    <property type="entry name" value="AUTOINDUCER 2 IMPORT SYSTEM PERMEASE PROTEIN LSRD"/>
    <property type="match status" value="1"/>
</dbReference>
<evidence type="ECO:0000256" key="7">
    <source>
        <dbReference type="ARBA" id="ARBA00023136"/>
    </source>
</evidence>
<feature type="transmembrane region" description="Helical" evidence="9">
    <location>
        <begin position="12"/>
        <end position="28"/>
    </location>
</feature>
<dbReference type="Pfam" id="PF02653">
    <property type="entry name" value="BPD_transp_2"/>
    <property type="match status" value="1"/>
</dbReference>
<dbReference type="EMBL" id="LSZW01000047">
    <property type="protein sequence ID" value="KXK66110.1"/>
    <property type="molecule type" value="Genomic_DNA"/>
</dbReference>
<dbReference type="Proteomes" id="UP000070366">
    <property type="component" value="Unassembled WGS sequence"/>
</dbReference>
<protein>
    <recommendedName>
        <fullName evidence="8">Autoinducer 2 import system permease protein LsrD</fullName>
    </recommendedName>
</protein>
<reference evidence="10 11" key="1">
    <citation type="submission" date="2016-02" db="EMBL/GenBank/DDBJ databases">
        <authorList>
            <person name="Wen L."/>
            <person name="He K."/>
            <person name="Yang H."/>
        </authorList>
    </citation>
    <scope>NUCLEOTIDE SEQUENCE [LARGE SCALE GENOMIC DNA]</scope>
    <source>
        <strain evidence="10 11">DSM 22607</strain>
    </source>
</reference>
<evidence type="ECO:0000256" key="3">
    <source>
        <dbReference type="ARBA" id="ARBA00022475"/>
    </source>
</evidence>
<keyword evidence="3" id="KW-1003">Cell membrane</keyword>
<feature type="transmembrane region" description="Helical" evidence="9">
    <location>
        <begin position="67"/>
        <end position="83"/>
    </location>
</feature>
<dbReference type="AlphaFoldDB" id="A0A136Q634"/>
<dbReference type="InterPro" id="IPR001851">
    <property type="entry name" value="ABC_transp_permease"/>
</dbReference>